<dbReference type="Pfam" id="PF02899">
    <property type="entry name" value="Phage_int_SAM_1"/>
    <property type="match status" value="1"/>
</dbReference>
<feature type="domain" description="Core-binding (CB)" evidence="5">
    <location>
        <begin position="4"/>
        <end position="76"/>
    </location>
</feature>
<dbReference type="Pfam" id="PF00589">
    <property type="entry name" value="Phage_integrase"/>
    <property type="match status" value="1"/>
</dbReference>
<feature type="domain" description="Tyr recombinase" evidence="4">
    <location>
        <begin position="93"/>
        <end position="275"/>
    </location>
</feature>
<dbReference type="SUPFAM" id="SSF56349">
    <property type="entry name" value="DNA breaking-rejoining enzymes"/>
    <property type="match status" value="1"/>
</dbReference>
<dbReference type="PANTHER" id="PTHR30349:SF41">
    <property type="entry name" value="INTEGRASE_RECOMBINASE PROTEIN MJ0367-RELATED"/>
    <property type="match status" value="1"/>
</dbReference>
<dbReference type="InterPro" id="IPR004107">
    <property type="entry name" value="Integrase_SAM-like_N"/>
</dbReference>
<dbReference type="InterPro" id="IPR011010">
    <property type="entry name" value="DNA_brk_join_enz"/>
</dbReference>
<dbReference type="InterPro" id="IPR010998">
    <property type="entry name" value="Integrase_recombinase_N"/>
</dbReference>
<dbReference type="Gene3D" id="1.10.443.10">
    <property type="entry name" value="Intergrase catalytic core"/>
    <property type="match status" value="1"/>
</dbReference>
<dbReference type="EMBL" id="MT144432">
    <property type="protein sequence ID" value="QJA53573.1"/>
    <property type="molecule type" value="Genomic_DNA"/>
</dbReference>
<keyword evidence="2" id="KW-0238">DNA-binding</keyword>
<dbReference type="InterPro" id="IPR050090">
    <property type="entry name" value="Tyrosine_recombinase_XerCD"/>
</dbReference>
<evidence type="ECO:0000313" key="6">
    <source>
        <dbReference type="EMBL" id="QJA53573.1"/>
    </source>
</evidence>
<dbReference type="GO" id="GO:0015074">
    <property type="term" value="P:DNA integration"/>
    <property type="evidence" value="ECO:0007669"/>
    <property type="project" value="UniProtKB-KW"/>
</dbReference>
<dbReference type="InterPro" id="IPR013762">
    <property type="entry name" value="Integrase-like_cat_sf"/>
</dbReference>
<organism evidence="6">
    <name type="scientific">viral metagenome</name>
    <dbReference type="NCBI Taxonomy" id="1070528"/>
    <lineage>
        <taxon>unclassified sequences</taxon>
        <taxon>metagenomes</taxon>
        <taxon>organismal metagenomes</taxon>
    </lineage>
</organism>
<accession>A0A6H2A056</accession>
<dbReference type="PANTHER" id="PTHR30349">
    <property type="entry name" value="PHAGE INTEGRASE-RELATED"/>
    <property type="match status" value="1"/>
</dbReference>
<reference evidence="6" key="1">
    <citation type="submission" date="2020-03" db="EMBL/GenBank/DDBJ databases">
        <title>The deep terrestrial virosphere.</title>
        <authorList>
            <person name="Holmfeldt K."/>
            <person name="Nilsson E."/>
            <person name="Simone D."/>
            <person name="Lopez-Fernandez M."/>
            <person name="Wu X."/>
            <person name="de Brujin I."/>
            <person name="Lundin D."/>
            <person name="Andersson A."/>
            <person name="Bertilsson S."/>
            <person name="Dopson M."/>
        </authorList>
    </citation>
    <scope>NUCLEOTIDE SEQUENCE</scope>
    <source>
        <strain evidence="6">TM448A03712</strain>
    </source>
</reference>
<evidence type="ECO:0000259" key="4">
    <source>
        <dbReference type="PROSITE" id="PS51898"/>
    </source>
</evidence>
<evidence type="ECO:0000256" key="2">
    <source>
        <dbReference type="ARBA" id="ARBA00023125"/>
    </source>
</evidence>
<dbReference type="InterPro" id="IPR044068">
    <property type="entry name" value="CB"/>
</dbReference>
<dbReference type="GO" id="GO:0003677">
    <property type="term" value="F:DNA binding"/>
    <property type="evidence" value="ECO:0007669"/>
    <property type="project" value="UniProtKB-KW"/>
</dbReference>
<sequence length="291" mass="33738">MTLSGLDQFISQFDSFETKRAYRRDIIQFFAYMKKSPVSINRIDVMAYVDALKKSFSASTVNRLLSSVKSYMKFLLFNDIISKNPFEGMRRPKIQRAMKEDVNDKDLQKMINQIKNPLEMSVMYLMLYNGLRRSEVCRLDLSSIKNTKDGIAIEFIGKGNKLRMIPLHPECQKAIHEYLKSQGRFVKDKKEPLFINNEGVRLDVQVVYRIVKRLMRKARIKMNVHPHMLRAKFVSMALESGVPITSVQADLGHSSIETTAMYDHAKNQFNRSSVLKIKKIEIDNDKTKKGK</sequence>
<dbReference type="AlphaFoldDB" id="A0A6H2A056"/>
<dbReference type="PROSITE" id="PS51900">
    <property type="entry name" value="CB"/>
    <property type="match status" value="1"/>
</dbReference>
<keyword evidence="3" id="KW-0233">DNA recombination</keyword>
<evidence type="ECO:0000256" key="1">
    <source>
        <dbReference type="ARBA" id="ARBA00022908"/>
    </source>
</evidence>
<name>A0A6H2A056_9ZZZZ</name>
<dbReference type="Gene3D" id="1.10.150.130">
    <property type="match status" value="1"/>
</dbReference>
<evidence type="ECO:0000256" key="3">
    <source>
        <dbReference type="ARBA" id="ARBA00023172"/>
    </source>
</evidence>
<keyword evidence="1" id="KW-0229">DNA integration</keyword>
<dbReference type="PROSITE" id="PS51898">
    <property type="entry name" value="TYR_RECOMBINASE"/>
    <property type="match status" value="1"/>
</dbReference>
<gene>
    <name evidence="6" type="ORF">TM448A03712_0006</name>
</gene>
<proteinExistence type="predicted"/>
<protein>
    <submittedName>
        <fullName evidence="6">Putative site-specific tyrosine recombinase</fullName>
    </submittedName>
</protein>
<evidence type="ECO:0000259" key="5">
    <source>
        <dbReference type="PROSITE" id="PS51900"/>
    </source>
</evidence>
<dbReference type="GO" id="GO:0006310">
    <property type="term" value="P:DNA recombination"/>
    <property type="evidence" value="ECO:0007669"/>
    <property type="project" value="UniProtKB-KW"/>
</dbReference>
<dbReference type="InterPro" id="IPR002104">
    <property type="entry name" value="Integrase_catalytic"/>
</dbReference>